<dbReference type="Pfam" id="PF13399">
    <property type="entry name" value="LytR_C"/>
    <property type="match status" value="1"/>
</dbReference>
<protein>
    <submittedName>
        <fullName evidence="3">LytR C-terminal domain-containing protein</fullName>
    </submittedName>
</protein>
<proteinExistence type="predicted"/>
<dbReference type="EMBL" id="JBHRZH010000009">
    <property type="protein sequence ID" value="MFC3761599.1"/>
    <property type="molecule type" value="Genomic_DNA"/>
</dbReference>
<dbReference type="RefSeq" id="WP_205114129.1">
    <property type="nucleotide sequence ID" value="NZ_JAFBCM010000001.1"/>
</dbReference>
<keyword evidence="1" id="KW-0812">Transmembrane</keyword>
<name>A0ABV7Y9W2_9ACTN</name>
<feature type="transmembrane region" description="Helical" evidence="1">
    <location>
        <begin position="21"/>
        <end position="38"/>
    </location>
</feature>
<sequence>MAWDTGDIPQFRKRRNIRGPITLVLLIGLLGGAAYYGWTSVLGRNEPAVVAQVCTTPSAGKQLIASKDVIVNVYNAGKVRGAGANLSEQLELRGFKVADLDNDPLNAKVGRVEIRGRAKNAPEVLLVLAQVKPTDKPVVKADGRQEATVDFVIGDAFGQLKAKAPKQLQVKSALPVCTTPGPTPAAAAR</sequence>
<comment type="caution">
    <text evidence="3">The sequence shown here is derived from an EMBL/GenBank/DDBJ whole genome shotgun (WGS) entry which is preliminary data.</text>
</comment>
<evidence type="ECO:0000313" key="3">
    <source>
        <dbReference type="EMBL" id="MFC3761599.1"/>
    </source>
</evidence>
<feature type="domain" description="LytR/CpsA/Psr regulator C-terminal" evidence="2">
    <location>
        <begin position="69"/>
        <end position="157"/>
    </location>
</feature>
<reference evidence="4" key="1">
    <citation type="journal article" date="2019" name="Int. J. Syst. Evol. Microbiol.">
        <title>The Global Catalogue of Microorganisms (GCM) 10K type strain sequencing project: providing services to taxonomists for standard genome sequencing and annotation.</title>
        <authorList>
            <consortium name="The Broad Institute Genomics Platform"/>
            <consortium name="The Broad Institute Genome Sequencing Center for Infectious Disease"/>
            <person name="Wu L."/>
            <person name="Ma J."/>
        </authorList>
    </citation>
    <scope>NUCLEOTIDE SEQUENCE [LARGE SCALE GENOMIC DNA]</scope>
    <source>
        <strain evidence="4">CGMCC 4.7241</strain>
    </source>
</reference>
<keyword evidence="1" id="KW-1133">Transmembrane helix</keyword>
<dbReference type="InterPro" id="IPR027381">
    <property type="entry name" value="LytR/CpsA/Psr_C"/>
</dbReference>
<dbReference type="Proteomes" id="UP001595699">
    <property type="component" value="Unassembled WGS sequence"/>
</dbReference>
<dbReference type="Gene3D" id="3.30.70.2390">
    <property type="match status" value="1"/>
</dbReference>
<accession>A0ABV7Y9W2</accession>
<evidence type="ECO:0000256" key="1">
    <source>
        <dbReference type="SAM" id="Phobius"/>
    </source>
</evidence>
<keyword evidence="1" id="KW-0472">Membrane</keyword>
<evidence type="ECO:0000259" key="2">
    <source>
        <dbReference type="Pfam" id="PF13399"/>
    </source>
</evidence>
<keyword evidence="4" id="KW-1185">Reference proteome</keyword>
<gene>
    <name evidence="3" type="ORF">ACFOUW_12200</name>
</gene>
<organism evidence="3 4">
    <name type="scientific">Tenggerimyces flavus</name>
    <dbReference type="NCBI Taxonomy" id="1708749"/>
    <lineage>
        <taxon>Bacteria</taxon>
        <taxon>Bacillati</taxon>
        <taxon>Actinomycetota</taxon>
        <taxon>Actinomycetes</taxon>
        <taxon>Propionibacteriales</taxon>
        <taxon>Nocardioidaceae</taxon>
        <taxon>Tenggerimyces</taxon>
    </lineage>
</organism>
<evidence type="ECO:0000313" key="4">
    <source>
        <dbReference type="Proteomes" id="UP001595699"/>
    </source>
</evidence>